<dbReference type="EMBL" id="LN651282">
    <property type="protein sequence ID" value="CEJ18489.1"/>
    <property type="molecule type" value="Genomic_DNA"/>
</dbReference>
<proteinExistence type="predicted"/>
<accession>A0ABF7RAE1</accession>
<gene>
    <name evidence="1" type="ORF">RSIPO_04969</name>
</gene>
<dbReference type="AlphaFoldDB" id="A0ABF7RAE1"/>
<reference evidence="1" key="2">
    <citation type="submission" date="2022-04" db="EMBL/GenBank/DDBJ databases">
        <title>Genomic draft of R. solanacearum strain IPO1609, a phylotype IIB1/biovar 2/race 3 strain isolated from potato in Europe.</title>
        <authorList>
            <person name="Boucher C."/>
            <person name="Carrere S."/>
            <person name="Dossat C."/>
            <person name="Elbaz M."/>
            <person name="Genin S."/>
            <person name="Gouzy J."/>
            <person name="Prior P."/>
            <person name="Segurens B."/>
            <person name="Wincker P."/>
        </authorList>
    </citation>
    <scope>NUCLEOTIDE SEQUENCE</scope>
    <source>
        <strain evidence="1">IPO1609</strain>
    </source>
</reference>
<dbReference type="Proteomes" id="UP000053470">
    <property type="component" value="Unassembled WGS sequence"/>
</dbReference>
<organism evidence="1 2">
    <name type="scientific">Ralstonia solanacearum IPO1609</name>
    <dbReference type="NCBI Taxonomy" id="564066"/>
    <lineage>
        <taxon>Bacteria</taxon>
        <taxon>Pseudomonadati</taxon>
        <taxon>Pseudomonadota</taxon>
        <taxon>Betaproteobacteria</taxon>
        <taxon>Burkholderiales</taxon>
        <taxon>Burkholderiaceae</taxon>
        <taxon>Ralstonia</taxon>
        <taxon>Ralstonia solanacearum species complex</taxon>
    </lineage>
</organism>
<evidence type="ECO:0000313" key="2">
    <source>
        <dbReference type="Proteomes" id="UP000053470"/>
    </source>
</evidence>
<keyword evidence="2" id="KW-1185">Reference proteome</keyword>
<reference evidence="1" key="1">
    <citation type="submission" date="2014-11" db="EMBL/GenBank/DDBJ databases">
        <authorList>
            <person name="Genoscope - CEA"/>
        </authorList>
    </citation>
    <scope>NUCLEOTIDE SEQUENCE</scope>
    <source>
        <strain evidence="1">IPO1609</strain>
    </source>
</reference>
<name>A0ABF7RAE1_RALSL</name>
<sequence>MSYQLHIERDTPIALNEWLEAIRARPELRAEESGSIAVNPVTGEEIAVPGSEGDASMLIEGRWVTTFRWNPRGISFKAPAEMSSTTGVMAVALDIASELSAFVRGDEGELCSTEG</sequence>
<evidence type="ECO:0000313" key="1">
    <source>
        <dbReference type="EMBL" id="CEJ18489.1"/>
    </source>
</evidence>
<protein>
    <submittedName>
        <fullName evidence="1">Uncharacterized protein</fullName>
    </submittedName>
</protein>